<feature type="transmembrane region" description="Helical" evidence="5">
    <location>
        <begin position="100"/>
        <end position="123"/>
    </location>
</feature>
<feature type="transmembrane region" description="Helical" evidence="5">
    <location>
        <begin position="168"/>
        <end position="189"/>
    </location>
</feature>
<evidence type="ECO:0000256" key="1">
    <source>
        <dbReference type="ARBA" id="ARBA00004141"/>
    </source>
</evidence>
<accession>A0A4Q7NBD8</accession>
<evidence type="ECO:0000256" key="5">
    <source>
        <dbReference type="SAM" id="Phobius"/>
    </source>
</evidence>
<evidence type="ECO:0000313" key="6">
    <source>
        <dbReference type="EMBL" id="RZS80246.1"/>
    </source>
</evidence>
<feature type="transmembrane region" description="Helical" evidence="5">
    <location>
        <begin position="34"/>
        <end position="57"/>
    </location>
</feature>
<dbReference type="OrthoDB" id="8565703at2"/>
<dbReference type="RefSeq" id="WP_130358028.1">
    <property type="nucleotide sequence ID" value="NZ_SGXC01000002.1"/>
</dbReference>
<gene>
    <name evidence="6" type="ORF">EV675_2842</name>
</gene>
<reference evidence="6 7" key="1">
    <citation type="submission" date="2019-02" db="EMBL/GenBank/DDBJ databases">
        <title>Genomic Encyclopedia of Type Strains, Phase IV (KMG-IV): sequencing the most valuable type-strain genomes for metagenomic binning, comparative biology and taxonomic classification.</title>
        <authorList>
            <person name="Goeker M."/>
        </authorList>
    </citation>
    <scope>NUCLEOTIDE SEQUENCE [LARGE SCALE GENOMIC DNA]</scope>
    <source>
        <strain evidence="6 7">K24</strain>
    </source>
</reference>
<keyword evidence="3 5" id="KW-1133">Transmembrane helix</keyword>
<evidence type="ECO:0000256" key="3">
    <source>
        <dbReference type="ARBA" id="ARBA00022989"/>
    </source>
</evidence>
<keyword evidence="7" id="KW-1185">Reference proteome</keyword>
<comment type="subcellular location">
    <subcellularLocation>
        <location evidence="1">Membrane</location>
        <topology evidence="1">Multi-pass membrane protein</topology>
    </subcellularLocation>
</comment>
<sequence>MTSSPVERGDASAGLQGVGLAFGRAVVSQFRGPMLLALLLPFLVALVGAVVLIWLFWTPLTEWLQGTLFSLPLMGQIDGMLVAIGIASLKLWLIPVVATLILLPLSGILGLVVAAVLIMPLVLRNLEQNDYPGLQRRGRNATVASVWNAVWVTTLFVLGWLLTMPLWLLPPLAVLLPIAWWAFAFTRMLRLDAMIEHASPEERRILMARHNRGFWGLGLICSLLNLLPPAWFLLPVFSALLFSHFALEALRRLRSETTP</sequence>
<name>A0A4Q7NBD8_9BURK</name>
<evidence type="ECO:0000256" key="2">
    <source>
        <dbReference type="ARBA" id="ARBA00022692"/>
    </source>
</evidence>
<dbReference type="AlphaFoldDB" id="A0A4Q7NBD8"/>
<dbReference type="Pfam" id="PF07264">
    <property type="entry name" value="EI24"/>
    <property type="match status" value="1"/>
</dbReference>
<protein>
    <submittedName>
        <fullName evidence="6">Etoposide-induced protein 2.4 (EI24)</fullName>
    </submittedName>
</protein>
<feature type="transmembrane region" description="Helical" evidence="5">
    <location>
        <begin position="69"/>
        <end position="94"/>
    </location>
</feature>
<feature type="transmembrane region" description="Helical" evidence="5">
    <location>
        <begin position="210"/>
        <end position="226"/>
    </location>
</feature>
<dbReference type="Proteomes" id="UP000292445">
    <property type="component" value="Unassembled WGS sequence"/>
</dbReference>
<dbReference type="EMBL" id="SGXC01000002">
    <property type="protein sequence ID" value="RZS80246.1"/>
    <property type="molecule type" value="Genomic_DNA"/>
</dbReference>
<dbReference type="InterPro" id="IPR059112">
    <property type="entry name" value="CysZ/EI24"/>
</dbReference>
<proteinExistence type="predicted"/>
<feature type="transmembrane region" description="Helical" evidence="5">
    <location>
        <begin position="144"/>
        <end position="162"/>
    </location>
</feature>
<evidence type="ECO:0000313" key="7">
    <source>
        <dbReference type="Proteomes" id="UP000292445"/>
    </source>
</evidence>
<evidence type="ECO:0000256" key="4">
    <source>
        <dbReference type="ARBA" id="ARBA00023136"/>
    </source>
</evidence>
<keyword evidence="4 5" id="KW-0472">Membrane</keyword>
<organism evidence="6 7">
    <name type="scientific">Pigmentiphaga kullae</name>
    <dbReference type="NCBI Taxonomy" id="151784"/>
    <lineage>
        <taxon>Bacteria</taxon>
        <taxon>Pseudomonadati</taxon>
        <taxon>Pseudomonadota</taxon>
        <taxon>Betaproteobacteria</taxon>
        <taxon>Burkholderiales</taxon>
        <taxon>Alcaligenaceae</taxon>
        <taxon>Pigmentiphaga</taxon>
    </lineage>
</organism>
<comment type="caution">
    <text evidence="6">The sequence shown here is derived from an EMBL/GenBank/DDBJ whole genome shotgun (WGS) entry which is preliminary data.</text>
</comment>
<keyword evidence="2 5" id="KW-0812">Transmembrane</keyword>